<accession>A0A151J2W3</accession>
<keyword evidence="3" id="KW-0805">Transcription regulation</keyword>
<gene>
    <name evidence="7" type="ORF">ALC57_11206</name>
</gene>
<evidence type="ECO:0000313" key="7">
    <source>
        <dbReference type="EMBL" id="KYN16545.1"/>
    </source>
</evidence>
<keyword evidence="4" id="KW-0804">Transcription</keyword>
<dbReference type="Proteomes" id="UP000078492">
    <property type="component" value="Unassembled WGS sequence"/>
</dbReference>
<feature type="non-terminal residue" evidence="7">
    <location>
        <position position="1"/>
    </location>
</feature>
<dbReference type="AlphaFoldDB" id="A0A151J2W3"/>
<organism evidence="7 8">
    <name type="scientific">Trachymyrmex cornetzi</name>
    <dbReference type="NCBI Taxonomy" id="471704"/>
    <lineage>
        <taxon>Eukaryota</taxon>
        <taxon>Metazoa</taxon>
        <taxon>Ecdysozoa</taxon>
        <taxon>Arthropoda</taxon>
        <taxon>Hexapoda</taxon>
        <taxon>Insecta</taxon>
        <taxon>Pterygota</taxon>
        <taxon>Neoptera</taxon>
        <taxon>Endopterygota</taxon>
        <taxon>Hymenoptera</taxon>
        <taxon>Apocrita</taxon>
        <taxon>Aculeata</taxon>
        <taxon>Formicoidea</taxon>
        <taxon>Formicidae</taxon>
        <taxon>Myrmicinae</taxon>
        <taxon>Trachymyrmex</taxon>
    </lineage>
</organism>
<evidence type="ECO:0000256" key="5">
    <source>
        <dbReference type="ARBA" id="ARBA00025466"/>
    </source>
</evidence>
<evidence type="ECO:0000256" key="4">
    <source>
        <dbReference type="ARBA" id="ARBA00023163"/>
    </source>
</evidence>
<protein>
    <recommendedName>
        <fullName evidence="2">Regulatory protein zeste</fullName>
    </recommendedName>
</protein>
<dbReference type="InterPro" id="IPR028002">
    <property type="entry name" value="Myb_DNA-bind_5"/>
</dbReference>
<comment type="function">
    <text evidence="5">Involved in transvection phenomena (= synapsis-dependent gene expression), where the synaptic pairing of chromosomes carrying genes with which zeste interacts influences the expression of these genes. Zeste binds to DNA and stimulates transcription from a nearby promoter.</text>
</comment>
<evidence type="ECO:0000313" key="8">
    <source>
        <dbReference type="Proteomes" id="UP000078492"/>
    </source>
</evidence>
<dbReference type="Pfam" id="PF13873">
    <property type="entry name" value="Myb_DNA-bind_5"/>
    <property type="match status" value="1"/>
</dbReference>
<evidence type="ECO:0000256" key="1">
    <source>
        <dbReference type="ARBA" id="ARBA00011764"/>
    </source>
</evidence>
<name>A0A151J2W3_9HYME</name>
<evidence type="ECO:0000256" key="3">
    <source>
        <dbReference type="ARBA" id="ARBA00023015"/>
    </source>
</evidence>
<proteinExistence type="predicted"/>
<evidence type="ECO:0000256" key="2">
    <source>
        <dbReference type="ARBA" id="ARBA00016807"/>
    </source>
</evidence>
<sequence length="102" mass="12133">LEKKIFLEILNDFKHIIEVKKSDSSTLHDKEIAWNEIWKQYNECSMISQERTLQQLEKMWTNLKQSQRELLTKEKQTRLATSGGPPPPEINIYPDQSWALFE</sequence>
<dbReference type="PANTHER" id="PTHR21411">
    <property type="entry name" value="APONTIC"/>
    <property type="match status" value="1"/>
</dbReference>
<reference evidence="7 8" key="1">
    <citation type="submission" date="2015-09" db="EMBL/GenBank/DDBJ databases">
        <title>Trachymyrmex cornetzi WGS genome.</title>
        <authorList>
            <person name="Nygaard S."/>
            <person name="Hu H."/>
            <person name="Boomsma J."/>
            <person name="Zhang G."/>
        </authorList>
    </citation>
    <scope>NUCLEOTIDE SEQUENCE [LARGE SCALE GENOMIC DNA]</scope>
    <source>
        <strain evidence="7">Tcor2-1</strain>
        <tissue evidence="7">Whole body</tissue>
    </source>
</reference>
<dbReference type="EMBL" id="KQ980326">
    <property type="protein sequence ID" value="KYN16545.1"/>
    <property type="molecule type" value="Genomic_DNA"/>
</dbReference>
<comment type="subunit">
    <text evidence="1">Self-associates forming complexes of several hundred monomers.</text>
</comment>
<evidence type="ECO:0000259" key="6">
    <source>
        <dbReference type="Pfam" id="PF13873"/>
    </source>
</evidence>
<dbReference type="STRING" id="471704.A0A151J2W3"/>
<feature type="domain" description="Myb/SANT-like DNA-binding" evidence="6">
    <location>
        <begin position="2"/>
        <end position="71"/>
    </location>
</feature>
<dbReference type="PANTHER" id="PTHR21411:SF0">
    <property type="entry name" value="REGULATORY PROTEIN ZESTE"/>
    <property type="match status" value="1"/>
</dbReference>
<keyword evidence="8" id="KW-1185">Reference proteome</keyword>